<reference evidence="1" key="1">
    <citation type="journal article" date="2020" name="Stud. Mycol.">
        <title>101 Dothideomycetes genomes: a test case for predicting lifestyles and emergence of pathogens.</title>
        <authorList>
            <person name="Haridas S."/>
            <person name="Albert R."/>
            <person name="Binder M."/>
            <person name="Bloem J."/>
            <person name="Labutti K."/>
            <person name="Salamov A."/>
            <person name="Andreopoulos B."/>
            <person name="Baker S."/>
            <person name="Barry K."/>
            <person name="Bills G."/>
            <person name="Bluhm B."/>
            <person name="Cannon C."/>
            <person name="Castanera R."/>
            <person name="Culley D."/>
            <person name="Daum C."/>
            <person name="Ezra D."/>
            <person name="Gonzalez J."/>
            <person name="Henrissat B."/>
            <person name="Kuo A."/>
            <person name="Liang C."/>
            <person name="Lipzen A."/>
            <person name="Lutzoni F."/>
            <person name="Magnuson J."/>
            <person name="Mondo S."/>
            <person name="Nolan M."/>
            <person name="Ohm R."/>
            <person name="Pangilinan J."/>
            <person name="Park H.-J."/>
            <person name="Ramirez L."/>
            <person name="Alfaro M."/>
            <person name="Sun H."/>
            <person name="Tritt A."/>
            <person name="Yoshinaga Y."/>
            <person name="Zwiers L.-H."/>
            <person name="Turgeon B."/>
            <person name="Goodwin S."/>
            <person name="Spatafora J."/>
            <person name="Crous P."/>
            <person name="Grigoriev I."/>
        </authorList>
    </citation>
    <scope>NUCLEOTIDE SEQUENCE</scope>
    <source>
        <strain evidence="1">ATCC 200398</strain>
    </source>
</reference>
<name>A0ACB6QSM8_9PLEO</name>
<evidence type="ECO:0000313" key="2">
    <source>
        <dbReference type="Proteomes" id="UP000799755"/>
    </source>
</evidence>
<dbReference type="EMBL" id="MU003509">
    <property type="protein sequence ID" value="KAF2470013.1"/>
    <property type="molecule type" value="Genomic_DNA"/>
</dbReference>
<sequence length="153" mass="14953">MKTTLIVAAIISLSFAAPARRPAVVPRAANLQTFTGALNGIAATPVVDSGNPDRPFQVKGDTFVNIGAALQRSCDQQFNACANAANGGAAGLSVNDCQGQKDQCDAASSGAAANAGNANAGNGNGNAGNANTGNANAGNAAPATGKSCKAKKH</sequence>
<evidence type="ECO:0000313" key="1">
    <source>
        <dbReference type="EMBL" id="KAF2470013.1"/>
    </source>
</evidence>
<gene>
    <name evidence="1" type="ORF">BDR25DRAFT_36011</name>
</gene>
<organism evidence="1 2">
    <name type="scientific">Lindgomyces ingoldianus</name>
    <dbReference type="NCBI Taxonomy" id="673940"/>
    <lineage>
        <taxon>Eukaryota</taxon>
        <taxon>Fungi</taxon>
        <taxon>Dikarya</taxon>
        <taxon>Ascomycota</taxon>
        <taxon>Pezizomycotina</taxon>
        <taxon>Dothideomycetes</taxon>
        <taxon>Pleosporomycetidae</taxon>
        <taxon>Pleosporales</taxon>
        <taxon>Lindgomycetaceae</taxon>
        <taxon>Lindgomyces</taxon>
    </lineage>
</organism>
<dbReference type="Proteomes" id="UP000799755">
    <property type="component" value="Unassembled WGS sequence"/>
</dbReference>
<accession>A0ACB6QSM8</accession>
<keyword evidence="2" id="KW-1185">Reference proteome</keyword>
<protein>
    <submittedName>
        <fullName evidence="1">Uncharacterized protein</fullName>
    </submittedName>
</protein>
<comment type="caution">
    <text evidence="1">The sequence shown here is derived from an EMBL/GenBank/DDBJ whole genome shotgun (WGS) entry which is preliminary data.</text>
</comment>
<proteinExistence type="predicted"/>